<accession>A0A1T4YEY0</accession>
<sequence>MLARRDGDSWFVQVAAETRSREYISASPSLPELRRLVNATTAPDVWLTLVGDLDEPSRAAVAGLDPITSDERMMTSSIRPSPAPANVRIDIDEDGQVAHARVEMDGELAARGQAAVRAGDVVFDRIETTPEFRRRGLGRLVMTGLMAWAADNDATTGLLMASVSGRKLYDSLGWSEVAPIVTFRGRGA</sequence>
<dbReference type="Pfam" id="PF13673">
    <property type="entry name" value="Acetyltransf_10"/>
    <property type="match status" value="1"/>
</dbReference>
<dbReference type="AlphaFoldDB" id="A0A1T4YEY0"/>
<dbReference type="InterPro" id="IPR016181">
    <property type="entry name" value="Acyl_CoA_acyltransferase"/>
</dbReference>
<dbReference type="PROSITE" id="PS51186">
    <property type="entry name" value="GNAT"/>
    <property type="match status" value="1"/>
</dbReference>
<evidence type="ECO:0000313" key="3">
    <source>
        <dbReference type="Proteomes" id="UP000189735"/>
    </source>
</evidence>
<gene>
    <name evidence="2" type="ORF">SAMN06295879_2981</name>
</gene>
<dbReference type="SUPFAM" id="SSF55729">
    <property type="entry name" value="Acyl-CoA N-acyltransferases (Nat)"/>
    <property type="match status" value="1"/>
</dbReference>
<evidence type="ECO:0000313" key="2">
    <source>
        <dbReference type="EMBL" id="SKB00314.1"/>
    </source>
</evidence>
<organism evidence="2 3">
    <name type="scientific">Agreia bicolorata</name>
    <dbReference type="NCBI Taxonomy" id="110935"/>
    <lineage>
        <taxon>Bacteria</taxon>
        <taxon>Bacillati</taxon>
        <taxon>Actinomycetota</taxon>
        <taxon>Actinomycetes</taxon>
        <taxon>Micrococcales</taxon>
        <taxon>Microbacteriaceae</taxon>
        <taxon>Agreia</taxon>
    </lineage>
</organism>
<dbReference type="InterPro" id="IPR000182">
    <property type="entry name" value="GNAT_dom"/>
</dbReference>
<reference evidence="3" key="1">
    <citation type="submission" date="2017-02" db="EMBL/GenBank/DDBJ databases">
        <authorList>
            <person name="Varghese N."/>
            <person name="Submissions S."/>
        </authorList>
    </citation>
    <scope>NUCLEOTIDE SEQUENCE [LARGE SCALE GENOMIC DNA]</scope>
    <source>
        <strain evidence="3">VKM Ac-2052</strain>
    </source>
</reference>
<proteinExistence type="predicted"/>
<protein>
    <submittedName>
        <fullName evidence="2">Acetyltransferase (GNAT) domain-containing protein</fullName>
    </submittedName>
</protein>
<dbReference type="Gene3D" id="3.40.630.30">
    <property type="match status" value="1"/>
</dbReference>
<evidence type="ECO:0000259" key="1">
    <source>
        <dbReference type="PROSITE" id="PS51186"/>
    </source>
</evidence>
<feature type="domain" description="N-acetyltransferase" evidence="1">
    <location>
        <begin position="62"/>
        <end position="188"/>
    </location>
</feature>
<name>A0A1T4YEY0_9MICO</name>
<dbReference type="EMBL" id="FUYG01000008">
    <property type="protein sequence ID" value="SKB00314.1"/>
    <property type="molecule type" value="Genomic_DNA"/>
</dbReference>
<dbReference type="GO" id="GO:0016747">
    <property type="term" value="F:acyltransferase activity, transferring groups other than amino-acyl groups"/>
    <property type="evidence" value="ECO:0007669"/>
    <property type="project" value="InterPro"/>
</dbReference>
<dbReference type="CDD" id="cd04301">
    <property type="entry name" value="NAT_SF"/>
    <property type="match status" value="1"/>
</dbReference>
<dbReference type="Proteomes" id="UP000189735">
    <property type="component" value="Unassembled WGS sequence"/>
</dbReference>
<keyword evidence="2" id="KW-0808">Transferase</keyword>